<evidence type="ECO:0000313" key="1">
    <source>
        <dbReference type="EMBL" id="ADO99790.1"/>
    </source>
</evidence>
<reference evidence="1 2" key="1">
    <citation type="journal article" date="2010" name="Environ. Microbiol.">
        <title>Genomic analysis of oceanic cyanobacterial myoviruses compared with T4-like myoviruses from diverse hosts and environments.</title>
        <authorList>
            <person name="Sullivan M.B."/>
            <person name="Huang K.H."/>
            <person name="Ignacio-Espinoza J.C."/>
            <person name="Berlin A.M."/>
            <person name="Kelly L."/>
            <person name="Weigele P.R."/>
            <person name="DeFrancesco A.S."/>
            <person name="Kern S.E."/>
            <person name="Thompson L.R."/>
            <person name="Young S."/>
            <person name="Yandava C."/>
            <person name="Fu R."/>
            <person name="Krastins B."/>
            <person name="Chase M."/>
            <person name="Sarracino D."/>
            <person name="Osburne M.S."/>
            <person name="Henn M.R."/>
            <person name="Chisholm S.W."/>
        </authorList>
    </citation>
    <scope>NUCLEOTIDE SEQUENCE [LARGE SCALE GENOMIC DNA]</scope>
    <source>
        <strain evidence="1">M4-259</strain>
    </source>
</reference>
<organism evidence="1 2">
    <name type="scientific">Prochlorococcus phage P-HM2</name>
    <dbReference type="NCBI Taxonomy" id="445696"/>
    <lineage>
        <taxon>Viruses</taxon>
        <taxon>Duplodnaviria</taxon>
        <taxon>Heunggongvirae</taxon>
        <taxon>Uroviricota</taxon>
        <taxon>Caudoviricetes</taxon>
        <taxon>Eurybiavirus</taxon>
        <taxon>Eurybiavirus PHM2</taxon>
    </lineage>
</organism>
<proteinExistence type="predicted"/>
<gene>
    <name evidence="1" type="ORF">PHM2_012</name>
</gene>
<dbReference type="EMBL" id="GU075905">
    <property type="protein sequence ID" value="ADO99790.1"/>
    <property type="molecule type" value="Genomic_DNA"/>
</dbReference>
<evidence type="ECO:0000313" key="2">
    <source>
        <dbReference type="Proteomes" id="UP000006538"/>
    </source>
</evidence>
<dbReference type="RefSeq" id="YP_004323381.1">
    <property type="nucleotide sequence ID" value="NC_015284.1"/>
</dbReference>
<dbReference type="KEGG" id="vg:10327883"/>
<dbReference type="GeneID" id="10327883"/>
<sequence>MPFLLLVHSNPTSPLFCHEYTQYVNTRNTHVI</sequence>
<dbReference type="Proteomes" id="UP000006538">
    <property type="component" value="Segment"/>
</dbReference>
<name>E3SSL2_9CAUD</name>
<protein>
    <submittedName>
        <fullName evidence="1">Uncharacterized protein</fullName>
    </submittedName>
</protein>
<accession>E3SSL2</accession>
<keyword evidence="2" id="KW-1185">Reference proteome</keyword>